<dbReference type="AlphaFoldDB" id="A0A0K2U3V7"/>
<protein>
    <submittedName>
        <fullName evidence="1">Uncharacterized protein</fullName>
    </submittedName>
</protein>
<proteinExistence type="predicted"/>
<name>A0A0K2U3V7_LEPSM</name>
<reference evidence="1" key="1">
    <citation type="submission" date="2014-05" db="EMBL/GenBank/DDBJ databases">
        <authorList>
            <person name="Chronopoulou M."/>
        </authorList>
    </citation>
    <scope>NUCLEOTIDE SEQUENCE</scope>
    <source>
        <tissue evidence="1">Whole organism</tissue>
    </source>
</reference>
<evidence type="ECO:0000313" key="1">
    <source>
        <dbReference type="EMBL" id="CDW32632.1"/>
    </source>
</evidence>
<accession>A0A0K2U3V7</accession>
<dbReference type="EMBL" id="HACA01015271">
    <property type="protein sequence ID" value="CDW32632.1"/>
    <property type="molecule type" value="Transcribed_RNA"/>
</dbReference>
<organism evidence="1">
    <name type="scientific">Lepeophtheirus salmonis</name>
    <name type="common">Salmon louse</name>
    <name type="synonym">Caligus salmonis</name>
    <dbReference type="NCBI Taxonomy" id="72036"/>
    <lineage>
        <taxon>Eukaryota</taxon>
        <taxon>Metazoa</taxon>
        <taxon>Ecdysozoa</taxon>
        <taxon>Arthropoda</taxon>
        <taxon>Crustacea</taxon>
        <taxon>Multicrustacea</taxon>
        <taxon>Hexanauplia</taxon>
        <taxon>Copepoda</taxon>
        <taxon>Siphonostomatoida</taxon>
        <taxon>Caligidae</taxon>
        <taxon>Lepeophtheirus</taxon>
    </lineage>
</organism>
<sequence>MDENVVDVASVHDTEEERIELKFTSVSLSGNSVVSESLANTSFLVTDSKIKPLNSLRKDCVVDFSVSDSVMVERVFKLISASLGIIDSIISTFLVEASSFVTDSKLKPLDSLNKSCIVDLSASDSVMDETVFKLISVSFGIDSVISFFLVGSSAFVTDSKLKPLNSFNKNCVVDLSVSDSVLDETVFK</sequence>